<dbReference type="RefSeq" id="WP_303305937.1">
    <property type="nucleotide sequence ID" value="NZ_JAODOP010000004.1"/>
</dbReference>
<name>A0ABU7XSA0_9FLAO</name>
<dbReference type="InterPro" id="IPR037126">
    <property type="entry name" value="PdaC/RsiV-like_sf"/>
</dbReference>
<evidence type="ECO:0000313" key="4">
    <source>
        <dbReference type="Proteomes" id="UP001337305"/>
    </source>
</evidence>
<dbReference type="Pfam" id="PF11738">
    <property type="entry name" value="DUF3298"/>
    <property type="match status" value="1"/>
</dbReference>
<evidence type="ECO:0000313" key="3">
    <source>
        <dbReference type="EMBL" id="MEF3833597.1"/>
    </source>
</evidence>
<feature type="domain" description="Deacetylase PdaC" evidence="2">
    <location>
        <begin position="46"/>
        <end position="145"/>
    </location>
</feature>
<dbReference type="Proteomes" id="UP001337305">
    <property type="component" value="Unassembled WGS sequence"/>
</dbReference>
<evidence type="ECO:0000259" key="2">
    <source>
        <dbReference type="Pfam" id="PF13739"/>
    </source>
</evidence>
<proteinExistence type="predicted"/>
<dbReference type="Pfam" id="PF13739">
    <property type="entry name" value="PdaC"/>
    <property type="match status" value="1"/>
</dbReference>
<accession>A0ABU7XSA0</accession>
<dbReference type="EMBL" id="JAODOP010000004">
    <property type="protein sequence ID" value="MEF3833597.1"/>
    <property type="molecule type" value="Genomic_DNA"/>
</dbReference>
<feature type="domain" description="DUF3298" evidence="1">
    <location>
        <begin position="183"/>
        <end position="235"/>
    </location>
</feature>
<dbReference type="Gene3D" id="3.30.565.40">
    <property type="entry name" value="Fervidobacterium nodosum Rt17-B1 like"/>
    <property type="match status" value="1"/>
</dbReference>
<gene>
    <name evidence="3" type="ORF">N1F79_10675</name>
</gene>
<dbReference type="Gene3D" id="3.90.640.20">
    <property type="entry name" value="Heat-shock cognate protein, ATPase"/>
    <property type="match status" value="1"/>
</dbReference>
<protein>
    <submittedName>
        <fullName evidence="3">DUF3298 and DUF4163 domain-containing protein</fullName>
    </submittedName>
</protein>
<comment type="caution">
    <text evidence="3">The sequence shown here is derived from an EMBL/GenBank/DDBJ whole genome shotgun (WGS) entry which is preliminary data.</text>
</comment>
<sequence length="246" mass="27805">MLLNNPSMFYKKPLLIVYLFFIFIACKNELNLSFSEVNISTSNNHLVEVNIPDAKGNEGIANQINLIIKKTVVALLHTGEQDSITSKSIEESITLFNKEFQTFKTDFPETAQQWEAQIDGEVMFQSSEIISIAITSYVNTGGAHGTLNISFLNFETETGNLISNDKLFKDIDGFEKVAKTYFDKTVKDKDAIFDIETFKLPANIAYNEEGVILLYNIYEIAPYSTGIIEFTIPFEKVDSLLHFNSF</sequence>
<evidence type="ECO:0000259" key="1">
    <source>
        <dbReference type="Pfam" id="PF11738"/>
    </source>
</evidence>
<dbReference type="InterPro" id="IPR025303">
    <property type="entry name" value="PdaC"/>
</dbReference>
<dbReference type="InterPro" id="IPR021729">
    <property type="entry name" value="DUF3298"/>
</dbReference>
<organism evidence="3 4">
    <name type="scientific">Flavivirga spongiicola</name>
    <dbReference type="NCBI Taxonomy" id="421621"/>
    <lineage>
        <taxon>Bacteria</taxon>
        <taxon>Pseudomonadati</taxon>
        <taxon>Bacteroidota</taxon>
        <taxon>Flavobacteriia</taxon>
        <taxon>Flavobacteriales</taxon>
        <taxon>Flavobacteriaceae</taxon>
        <taxon>Flavivirga</taxon>
    </lineage>
</organism>
<keyword evidence="4" id="KW-1185">Reference proteome</keyword>
<reference evidence="3 4" key="1">
    <citation type="submission" date="2022-09" db="EMBL/GenBank/DDBJ databases">
        <title>Genome sequencing of Flavivirga sp. MEBiC05379.</title>
        <authorList>
            <person name="Oh H.-M."/>
            <person name="Kwon K.K."/>
            <person name="Park M.J."/>
            <person name="Yang S.-H."/>
        </authorList>
    </citation>
    <scope>NUCLEOTIDE SEQUENCE [LARGE SCALE GENOMIC DNA]</scope>
    <source>
        <strain evidence="3 4">MEBiC05379</strain>
    </source>
</reference>